<evidence type="ECO:0000256" key="1">
    <source>
        <dbReference type="SAM" id="Phobius"/>
    </source>
</evidence>
<accession>A0A396ZG25</accession>
<dbReference type="AlphaFoldDB" id="A0A396ZG25"/>
<dbReference type="Gene3D" id="3.40.50.1820">
    <property type="entry name" value="alpha/beta hydrolase"/>
    <property type="match status" value="1"/>
</dbReference>
<feature type="domain" description="AB hydrolase-1" evidence="2">
    <location>
        <begin position="86"/>
        <end position="320"/>
    </location>
</feature>
<dbReference type="PANTHER" id="PTHR43798">
    <property type="entry name" value="MONOACYLGLYCEROL LIPASE"/>
    <property type="match status" value="1"/>
</dbReference>
<proteinExistence type="predicted"/>
<dbReference type="Proteomes" id="UP000265798">
    <property type="component" value="Unassembled WGS sequence"/>
</dbReference>
<dbReference type="GO" id="GO:0016787">
    <property type="term" value="F:hydrolase activity"/>
    <property type="evidence" value="ECO:0007669"/>
    <property type="project" value="UniProtKB-KW"/>
</dbReference>
<evidence type="ECO:0000313" key="4">
    <source>
        <dbReference type="Proteomes" id="UP000265798"/>
    </source>
</evidence>
<dbReference type="InterPro" id="IPR000073">
    <property type="entry name" value="AB_hydrolase_1"/>
</dbReference>
<dbReference type="PRINTS" id="PR00111">
    <property type="entry name" value="ABHYDROLASE"/>
</dbReference>
<evidence type="ECO:0000259" key="2">
    <source>
        <dbReference type="Pfam" id="PF00561"/>
    </source>
</evidence>
<keyword evidence="1" id="KW-0812">Transmembrane</keyword>
<dbReference type="PANTHER" id="PTHR43798:SF33">
    <property type="entry name" value="HYDROLASE, PUTATIVE (AFU_ORTHOLOGUE AFUA_2G14860)-RELATED"/>
    <property type="match status" value="1"/>
</dbReference>
<keyword evidence="1" id="KW-0472">Membrane</keyword>
<protein>
    <submittedName>
        <fullName evidence="3">Alpha/beta hydrolase</fullName>
    </submittedName>
</protein>
<keyword evidence="1" id="KW-1133">Transmembrane helix</keyword>
<dbReference type="Pfam" id="PF00561">
    <property type="entry name" value="Abhydrolase_1"/>
    <property type="match status" value="1"/>
</dbReference>
<organism evidence="3 4">
    <name type="scientific">Leptospira stimsonii</name>
    <dbReference type="NCBI Taxonomy" id="2202203"/>
    <lineage>
        <taxon>Bacteria</taxon>
        <taxon>Pseudomonadati</taxon>
        <taxon>Spirochaetota</taxon>
        <taxon>Spirochaetia</taxon>
        <taxon>Leptospirales</taxon>
        <taxon>Leptospiraceae</taxon>
        <taxon>Leptospira</taxon>
    </lineage>
</organism>
<gene>
    <name evidence="3" type="ORF">DLM75_05505</name>
</gene>
<dbReference type="GO" id="GO:0016020">
    <property type="term" value="C:membrane"/>
    <property type="evidence" value="ECO:0007669"/>
    <property type="project" value="TreeGrafter"/>
</dbReference>
<keyword evidence="3" id="KW-0378">Hydrolase</keyword>
<evidence type="ECO:0000313" key="3">
    <source>
        <dbReference type="EMBL" id="RHX92636.1"/>
    </source>
</evidence>
<dbReference type="PRINTS" id="PR00412">
    <property type="entry name" value="EPOXHYDRLASE"/>
</dbReference>
<comment type="caution">
    <text evidence="3">The sequence shown here is derived from an EMBL/GenBank/DDBJ whole genome shotgun (WGS) entry which is preliminary data.</text>
</comment>
<name>A0A396ZG25_9LEPT</name>
<dbReference type="EMBL" id="QHCT01000001">
    <property type="protein sequence ID" value="RHX92636.1"/>
    <property type="molecule type" value="Genomic_DNA"/>
</dbReference>
<dbReference type="SUPFAM" id="SSF53474">
    <property type="entry name" value="alpha/beta-Hydrolases"/>
    <property type="match status" value="1"/>
</dbReference>
<sequence>MKRETSGNQKILDFPFKSLRFLGSMKRILILALTVLVAILILLPFVSDGENQILNSETRSKSGGTFIETPDGFVHYKFDGPKNGDVVVLVPGFSNPLFIYEPLSKILQEEGFRVLTMDLFGRGLSDRPDTIYNPELFERELLHLFKSLNIQKPVNLIGTSMGGIIVGQFTLKHPEMVKKLGLIAPAGFPMELPLIGKLTRLPWIGDYFTKTFGDRAILKGSKTNFYAPEKFPDFNSIYKDQMKYIGFKRAILSSLRNMPLESFQKEYEKLDKIPIPKLLIWGKDDKVVPFQNSEAALKTFHGIEFFPLENEGHIPHFESPERIRPILLSFLKK</sequence>
<dbReference type="InterPro" id="IPR000639">
    <property type="entry name" value="Epox_hydrolase-like"/>
</dbReference>
<dbReference type="InterPro" id="IPR029058">
    <property type="entry name" value="AB_hydrolase_fold"/>
</dbReference>
<feature type="transmembrane region" description="Helical" evidence="1">
    <location>
        <begin position="28"/>
        <end position="46"/>
    </location>
</feature>
<reference evidence="4" key="1">
    <citation type="submission" date="2018-05" db="EMBL/GenBank/DDBJ databases">
        <title>Leptospira yasudae sp. nov. and Leptospira stimsonii sp. nov., two pathogenic species of the genus Leptospira isolated from environmental sources.</title>
        <authorList>
            <person name="Casanovas-Massana A."/>
            <person name="Hamond C."/>
            <person name="Santos L.A."/>
            <person name="Hacker K.P."/>
            <person name="Balassiano I."/>
            <person name="Medeiros M.A."/>
            <person name="Reis M.G."/>
            <person name="Ko A.I."/>
            <person name="Wunder E.A."/>
        </authorList>
    </citation>
    <scope>NUCLEOTIDE SEQUENCE [LARGE SCALE GENOMIC DNA]</scope>
    <source>
        <strain evidence="4">Yale</strain>
    </source>
</reference>
<dbReference type="InterPro" id="IPR050266">
    <property type="entry name" value="AB_hydrolase_sf"/>
</dbReference>